<evidence type="ECO:0000256" key="4">
    <source>
        <dbReference type="ARBA" id="ARBA00022645"/>
    </source>
</evidence>
<comment type="catalytic activity">
    <reaction evidence="13">
        <text>Preferential cleavage: (Ac)2-L-Lys-D-Ala-|-D-Ala. Also transpeptidation of peptidyl-alanyl moieties that are N-acyl substituents of D-alanine.</text>
        <dbReference type="EC" id="3.4.16.4"/>
    </reaction>
</comment>
<dbReference type="GO" id="GO:0009002">
    <property type="term" value="F:serine-type D-Ala-D-Ala carboxypeptidase activity"/>
    <property type="evidence" value="ECO:0007669"/>
    <property type="project" value="UniProtKB-EC"/>
</dbReference>
<keyword evidence="11" id="KW-0511">Multifunctional enzyme</keyword>
<dbReference type="AlphaFoldDB" id="A0A017T1Y6"/>
<keyword evidence="16" id="KW-0812">Transmembrane</keyword>
<keyword evidence="4" id="KW-0121">Carboxypeptidase</keyword>
<evidence type="ECO:0000259" key="18">
    <source>
        <dbReference type="Pfam" id="PF00912"/>
    </source>
</evidence>
<dbReference type="GO" id="GO:0008955">
    <property type="term" value="F:peptidoglycan glycosyltransferase activity"/>
    <property type="evidence" value="ECO:0007669"/>
    <property type="project" value="UniProtKB-EC"/>
</dbReference>
<dbReference type="InterPro" id="IPR050396">
    <property type="entry name" value="Glycosyltr_51/Transpeptidase"/>
</dbReference>
<name>A0A017T1Y6_9BACT</name>
<dbReference type="InterPro" id="IPR012338">
    <property type="entry name" value="Beta-lactam/transpept-like"/>
</dbReference>
<evidence type="ECO:0000256" key="11">
    <source>
        <dbReference type="ARBA" id="ARBA00023268"/>
    </source>
</evidence>
<reference evidence="19 20" key="1">
    <citation type="submission" date="2013-05" db="EMBL/GenBank/DDBJ databases">
        <title>Genome assembly of Chondromyces apiculatus DSM 436.</title>
        <authorList>
            <person name="Sharma G."/>
            <person name="Khatri I."/>
            <person name="Kaur C."/>
            <person name="Mayilraj S."/>
            <person name="Subramanian S."/>
        </authorList>
    </citation>
    <scope>NUCLEOTIDE SEQUENCE [LARGE SCALE GENOMIC DNA]</scope>
    <source>
        <strain evidence="19 20">DSM 436</strain>
    </source>
</reference>
<comment type="catalytic activity">
    <reaction evidence="14">
        <text>[GlcNAc-(1-&gt;4)-Mur2Ac(oyl-L-Ala-gamma-D-Glu-L-Lys-D-Ala-D-Ala)](n)-di-trans,octa-cis-undecaprenyl diphosphate + beta-D-GlcNAc-(1-&gt;4)-Mur2Ac(oyl-L-Ala-gamma-D-Glu-L-Lys-D-Ala-D-Ala)-di-trans,octa-cis-undecaprenyl diphosphate = [GlcNAc-(1-&gt;4)-Mur2Ac(oyl-L-Ala-gamma-D-Glu-L-Lys-D-Ala-D-Ala)](n+1)-di-trans,octa-cis-undecaprenyl diphosphate + di-trans,octa-cis-undecaprenyl diphosphate + H(+)</text>
        <dbReference type="Rhea" id="RHEA:23708"/>
        <dbReference type="Rhea" id="RHEA-COMP:9602"/>
        <dbReference type="Rhea" id="RHEA-COMP:9603"/>
        <dbReference type="ChEBI" id="CHEBI:15378"/>
        <dbReference type="ChEBI" id="CHEBI:58405"/>
        <dbReference type="ChEBI" id="CHEBI:60033"/>
        <dbReference type="ChEBI" id="CHEBI:78435"/>
        <dbReference type="EC" id="2.4.99.28"/>
    </reaction>
</comment>
<dbReference type="GO" id="GO:0009252">
    <property type="term" value="P:peptidoglycan biosynthetic process"/>
    <property type="evidence" value="ECO:0007669"/>
    <property type="project" value="UniProtKB-UniPathway"/>
</dbReference>
<keyword evidence="9" id="KW-0133">Cell shape</keyword>
<dbReference type="EMBL" id="ASRX01000059">
    <property type="protein sequence ID" value="EYF02531.1"/>
    <property type="molecule type" value="Genomic_DNA"/>
</dbReference>
<keyword evidence="20" id="KW-1185">Reference proteome</keyword>
<dbReference type="GO" id="GO:0008360">
    <property type="term" value="P:regulation of cell shape"/>
    <property type="evidence" value="ECO:0007669"/>
    <property type="project" value="UniProtKB-KW"/>
</dbReference>
<keyword evidence="10" id="KW-0573">Peptidoglycan synthesis</keyword>
<keyword evidence="7" id="KW-0808">Transferase</keyword>
<dbReference type="SUPFAM" id="SSF56601">
    <property type="entry name" value="beta-lactamase/transpeptidase-like"/>
    <property type="match status" value="1"/>
</dbReference>
<evidence type="ECO:0000259" key="17">
    <source>
        <dbReference type="Pfam" id="PF00905"/>
    </source>
</evidence>
<dbReference type="InterPro" id="IPR001460">
    <property type="entry name" value="PCN-bd_Tpept"/>
</dbReference>
<dbReference type="InterPro" id="IPR001264">
    <property type="entry name" value="Glyco_trans_51"/>
</dbReference>
<evidence type="ECO:0000256" key="12">
    <source>
        <dbReference type="ARBA" id="ARBA00023316"/>
    </source>
</evidence>
<dbReference type="PANTHER" id="PTHR32282">
    <property type="entry name" value="BINDING PROTEIN TRANSPEPTIDASE, PUTATIVE-RELATED"/>
    <property type="match status" value="1"/>
</dbReference>
<dbReference type="InterPro" id="IPR036950">
    <property type="entry name" value="PBP_transglycosylase"/>
</dbReference>
<dbReference type="SUPFAM" id="SSF53955">
    <property type="entry name" value="Lysozyme-like"/>
    <property type="match status" value="1"/>
</dbReference>
<evidence type="ECO:0000256" key="15">
    <source>
        <dbReference type="SAM" id="MobiDB-lite"/>
    </source>
</evidence>
<evidence type="ECO:0000256" key="14">
    <source>
        <dbReference type="ARBA" id="ARBA00049902"/>
    </source>
</evidence>
<comment type="pathway">
    <text evidence="1">Cell wall biogenesis; peptidoglycan biosynthesis.</text>
</comment>
<dbReference type="Pfam" id="PF00912">
    <property type="entry name" value="Transgly"/>
    <property type="match status" value="1"/>
</dbReference>
<comment type="similarity">
    <text evidence="2">In the C-terminal section; belongs to the transpeptidase family.</text>
</comment>
<feature type="compositionally biased region" description="Low complexity" evidence="15">
    <location>
        <begin position="428"/>
        <end position="438"/>
    </location>
</feature>
<comment type="similarity">
    <text evidence="3">In the N-terminal section; belongs to the glycosyltransferase 51 family.</text>
</comment>
<feature type="transmembrane region" description="Helical" evidence="16">
    <location>
        <begin position="21"/>
        <end position="41"/>
    </location>
</feature>
<dbReference type="UniPathway" id="UPA00219"/>
<dbReference type="eggNOG" id="COG5009">
    <property type="taxonomic scope" value="Bacteria"/>
</dbReference>
<organism evidence="19 20">
    <name type="scientific">Chondromyces apiculatus DSM 436</name>
    <dbReference type="NCBI Taxonomy" id="1192034"/>
    <lineage>
        <taxon>Bacteria</taxon>
        <taxon>Pseudomonadati</taxon>
        <taxon>Myxococcota</taxon>
        <taxon>Polyangia</taxon>
        <taxon>Polyangiales</taxon>
        <taxon>Polyangiaceae</taxon>
        <taxon>Chondromyces</taxon>
    </lineage>
</organism>
<comment type="caution">
    <text evidence="19">The sequence shown here is derived from an EMBL/GenBank/DDBJ whole genome shotgun (WGS) entry which is preliminary data.</text>
</comment>
<dbReference type="Gene3D" id="1.10.3810.10">
    <property type="entry name" value="Biosynthetic peptidoglycan transglycosylase-like"/>
    <property type="match status" value="1"/>
</dbReference>
<feature type="domain" description="Penicillin-binding protein transpeptidase" evidence="17">
    <location>
        <begin position="459"/>
        <end position="696"/>
    </location>
</feature>
<evidence type="ECO:0000256" key="8">
    <source>
        <dbReference type="ARBA" id="ARBA00022801"/>
    </source>
</evidence>
<evidence type="ECO:0000256" key="5">
    <source>
        <dbReference type="ARBA" id="ARBA00022670"/>
    </source>
</evidence>
<keyword evidence="12" id="KW-0961">Cell wall biogenesis/degradation</keyword>
<gene>
    <name evidence="19" type="ORF">CAP_6738</name>
</gene>
<keyword evidence="16" id="KW-0472">Membrane</keyword>
<protein>
    <submittedName>
        <fullName evidence="19">Multimodular transpeptidase-transglycosylase</fullName>
    </submittedName>
</protein>
<keyword evidence="16" id="KW-1133">Transmembrane helix</keyword>
<evidence type="ECO:0000256" key="2">
    <source>
        <dbReference type="ARBA" id="ARBA00007090"/>
    </source>
</evidence>
<sequence>MEPEQAGRRGVKATIVRWLKRIMVALLLLGAVGAAVVALGIKRFEADLPSTAELKNYQPPQVTRILARDGAVIGELFTERRTVVRIALIPAHMKLAVLAAEDAAFYEHTGLNYLGMLRAIAVNVRSTSKRQGGSTITQQVVKNVLLTPERTFDRKAREVILARKIEQELTKDEILELYLNKIYFGHSRYGIEEAARYYFGKSVRDVTLAEAAMLAGVVKGPGVYSPRINLQRATARRAFVLDQMLAKGFADAAQVEAAKREAVTLAPEPESLNELAPEVVAEAQRMLRKLAGPAMDRGGYTVTTTIDPAAQSAARAAVRKNLDAYAKRHKLLAPLKRAKKEPASFDGTPSGYRVFRGVVTGADDAKGTLSVQVGTLRGVVSLKNADRYNPKGLKPSEFAEVGKVVRVSLMGAAPPSVPEDPETEDGDPTPAAAASAVPTAPPPPQTAPVPLRLELGPEGALVAIDVRTREIRALVGSYAATRGGLDRATFAKRQPGSTFKPFVFGYGIKARTMTPATILETNPAALGSNYKPQNYDESEGHSPARLREALAHSVNVAAVSAIGRLGPSNVAAFANSLGIHAKLGTDLSLALGAYEITPREMATAYATIAAGGLYEEPQLIVKIVGPDGAELSLPPRPPSHRAMEESEAYVLTNVLTSVVRDGTGKAARALGRPIAGKTGTSNQAKDTWFVGYSTDLACAVWTGYDDAAPLGTGEAGASAALPAFIEFMKKVHDKRPVTDFPAPRGIVRVKIDPNTGLLAYEGQEDAIEEVFLAGTEPSDIAPLPDGGVDGGEEDGGDGGDGLDAGVAAADEEKKAEEVPEVVLDPGVEAKPTKAEEPTPKGEEGKKDEGKKDEGKKDEGKKKPSTEHPAEPPPF</sequence>
<proteinExistence type="inferred from homology"/>
<dbReference type="STRING" id="1192034.CAP_6738"/>
<dbReference type="Gene3D" id="3.40.710.10">
    <property type="entry name" value="DD-peptidase/beta-lactamase superfamily"/>
    <property type="match status" value="2"/>
</dbReference>
<feature type="region of interest" description="Disordered" evidence="15">
    <location>
        <begin position="412"/>
        <end position="449"/>
    </location>
</feature>
<keyword evidence="5" id="KW-0645">Protease</keyword>
<accession>A0A017T1Y6</accession>
<keyword evidence="6" id="KW-0328">Glycosyltransferase</keyword>
<dbReference type="GO" id="GO:0008658">
    <property type="term" value="F:penicillin binding"/>
    <property type="evidence" value="ECO:0007669"/>
    <property type="project" value="InterPro"/>
</dbReference>
<dbReference type="GO" id="GO:0071555">
    <property type="term" value="P:cell wall organization"/>
    <property type="evidence" value="ECO:0007669"/>
    <property type="project" value="UniProtKB-KW"/>
</dbReference>
<evidence type="ECO:0000256" key="7">
    <source>
        <dbReference type="ARBA" id="ARBA00022679"/>
    </source>
</evidence>
<dbReference type="Proteomes" id="UP000019678">
    <property type="component" value="Unassembled WGS sequence"/>
</dbReference>
<feature type="compositionally biased region" description="Basic and acidic residues" evidence="15">
    <location>
        <begin position="830"/>
        <end position="874"/>
    </location>
</feature>
<evidence type="ECO:0000256" key="10">
    <source>
        <dbReference type="ARBA" id="ARBA00022984"/>
    </source>
</evidence>
<evidence type="ECO:0000256" key="13">
    <source>
        <dbReference type="ARBA" id="ARBA00034000"/>
    </source>
</evidence>
<dbReference type="OrthoDB" id="9766909at2"/>
<dbReference type="PANTHER" id="PTHR32282:SF33">
    <property type="entry name" value="PEPTIDOGLYCAN GLYCOSYLTRANSFERASE"/>
    <property type="match status" value="1"/>
</dbReference>
<dbReference type="InterPro" id="IPR023346">
    <property type="entry name" value="Lysozyme-like_dom_sf"/>
</dbReference>
<evidence type="ECO:0000256" key="16">
    <source>
        <dbReference type="SAM" id="Phobius"/>
    </source>
</evidence>
<dbReference type="GO" id="GO:0006508">
    <property type="term" value="P:proteolysis"/>
    <property type="evidence" value="ECO:0007669"/>
    <property type="project" value="UniProtKB-KW"/>
</dbReference>
<evidence type="ECO:0000313" key="19">
    <source>
        <dbReference type="EMBL" id="EYF02531.1"/>
    </source>
</evidence>
<dbReference type="FunFam" id="1.10.3810.10:FF:000001">
    <property type="entry name" value="Penicillin-binding protein 1A"/>
    <property type="match status" value="1"/>
</dbReference>
<keyword evidence="8" id="KW-0378">Hydrolase</keyword>
<dbReference type="NCBIfam" id="TIGR02074">
    <property type="entry name" value="PBP_1a_fam"/>
    <property type="match status" value="1"/>
</dbReference>
<evidence type="ECO:0000256" key="3">
    <source>
        <dbReference type="ARBA" id="ARBA00007739"/>
    </source>
</evidence>
<dbReference type="Pfam" id="PF00905">
    <property type="entry name" value="Transpeptidase"/>
    <property type="match status" value="1"/>
</dbReference>
<evidence type="ECO:0000256" key="1">
    <source>
        <dbReference type="ARBA" id="ARBA00004752"/>
    </source>
</evidence>
<dbReference type="GO" id="GO:0030288">
    <property type="term" value="C:outer membrane-bounded periplasmic space"/>
    <property type="evidence" value="ECO:0007669"/>
    <property type="project" value="TreeGrafter"/>
</dbReference>
<evidence type="ECO:0000256" key="9">
    <source>
        <dbReference type="ARBA" id="ARBA00022960"/>
    </source>
</evidence>
<evidence type="ECO:0000256" key="6">
    <source>
        <dbReference type="ARBA" id="ARBA00022676"/>
    </source>
</evidence>
<feature type="region of interest" description="Disordered" evidence="15">
    <location>
        <begin position="777"/>
        <end position="874"/>
    </location>
</feature>
<feature type="domain" description="Glycosyl transferase family 51" evidence="18">
    <location>
        <begin position="70"/>
        <end position="244"/>
    </location>
</feature>
<evidence type="ECO:0000313" key="20">
    <source>
        <dbReference type="Proteomes" id="UP000019678"/>
    </source>
</evidence>